<dbReference type="PANTHER" id="PTHR47561:SF1">
    <property type="entry name" value="POLYSACCHARIDE DEACETYLASE FAMILY PROTEIN (AFU_ORTHOLOGUE AFUA_6G05030)"/>
    <property type="match status" value="1"/>
</dbReference>
<organism evidence="2 3">
    <name type="scientific">Pajaroellobacter abortibovis</name>
    <dbReference type="NCBI Taxonomy" id="1882918"/>
    <lineage>
        <taxon>Bacteria</taxon>
        <taxon>Pseudomonadati</taxon>
        <taxon>Myxococcota</taxon>
        <taxon>Polyangia</taxon>
        <taxon>Polyangiales</taxon>
        <taxon>Polyangiaceae</taxon>
    </lineage>
</organism>
<dbReference type="SUPFAM" id="SSF88713">
    <property type="entry name" value="Glycoside hydrolase/deacetylase"/>
    <property type="match status" value="1"/>
</dbReference>
<protein>
    <recommendedName>
        <fullName evidence="1">NodB homology domain-containing protein</fullName>
    </recommendedName>
</protein>
<dbReference type="Proteomes" id="UP000185544">
    <property type="component" value="Chromosome"/>
</dbReference>
<proteinExistence type="predicted"/>
<feature type="domain" description="NodB homology" evidence="1">
    <location>
        <begin position="24"/>
        <end position="312"/>
    </location>
</feature>
<keyword evidence="3" id="KW-1185">Reference proteome</keyword>
<dbReference type="InterPro" id="IPR002509">
    <property type="entry name" value="NODB_dom"/>
</dbReference>
<evidence type="ECO:0000259" key="1">
    <source>
        <dbReference type="PROSITE" id="PS51677"/>
    </source>
</evidence>
<dbReference type="PROSITE" id="PS51677">
    <property type="entry name" value="NODB"/>
    <property type="match status" value="1"/>
</dbReference>
<accession>A0A1L6MY24</accession>
<name>A0A1L6MY24_9BACT</name>
<dbReference type="InterPro" id="IPR011330">
    <property type="entry name" value="Glyco_hydro/deAcase_b/a-brl"/>
</dbReference>
<dbReference type="AlphaFoldDB" id="A0A1L6MY24"/>
<gene>
    <name evidence="2" type="ORF">BCY86_06620</name>
</gene>
<reference evidence="2 3" key="1">
    <citation type="submission" date="2016-08" db="EMBL/GenBank/DDBJ databases">
        <title>Identification and validation of antigenic proteins from Pajaroellobacter abortibovis using de-novo genome sequence assembly and reverse vaccinology.</title>
        <authorList>
            <person name="Welly B.T."/>
            <person name="Miller M.R."/>
            <person name="Stott J.L."/>
            <person name="Blanchard M.T."/>
            <person name="Islas-Trejo A.D."/>
            <person name="O'Rourke S.M."/>
            <person name="Young A.E."/>
            <person name="Medrano J.F."/>
            <person name="Van Eenennaam A.L."/>
        </authorList>
    </citation>
    <scope>NUCLEOTIDE SEQUENCE [LARGE SCALE GENOMIC DNA]</scope>
    <source>
        <strain evidence="2 3">BTF92-0548A/99-0131</strain>
    </source>
</reference>
<sequence>MRLCAVGIDLDEIVHYEGIHGIPSCEEFNAHAVYEKGLMRWRALAEELDIPCTFFAVGANLTLDKNAMAIRLAHEEGHEIANHTLDHLYCLTRLSREEVLAQIRGGSSAIEQVIGERPVGFRSPGYTITDSVYRVLEDEGLLYDSSVFPCPSYYGVKAAVLGWMKLRGRLSRTILDTPFVLCSPRRPYRVGKPYWKRGDGILELPIQVTPFLRLPYFGTSLVLGGPKIGKNVAGLLTSMCLGEPVINLEFHGIDLLDQSDGLKSLASYQPDLRIDWQLKRQIFKETFHRIQKSGYTFLPLRGVAHRLCEEKQ</sequence>
<dbReference type="Pfam" id="PF01522">
    <property type="entry name" value="Polysacc_deac_1"/>
    <property type="match status" value="1"/>
</dbReference>
<dbReference type="KEGG" id="pabo:BCY86_06620"/>
<dbReference type="RefSeq" id="WP_075277052.1">
    <property type="nucleotide sequence ID" value="NZ_CP016908.1"/>
</dbReference>
<evidence type="ECO:0000313" key="3">
    <source>
        <dbReference type="Proteomes" id="UP000185544"/>
    </source>
</evidence>
<dbReference type="STRING" id="1882918.BCY86_06620"/>
<dbReference type="EMBL" id="CP016908">
    <property type="protein sequence ID" value="APS00386.1"/>
    <property type="molecule type" value="Genomic_DNA"/>
</dbReference>
<dbReference type="OrthoDB" id="9763050at2"/>
<dbReference type="GO" id="GO:0005975">
    <property type="term" value="P:carbohydrate metabolic process"/>
    <property type="evidence" value="ECO:0007669"/>
    <property type="project" value="InterPro"/>
</dbReference>
<evidence type="ECO:0000313" key="2">
    <source>
        <dbReference type="EMBL" id="APS00386.1"/>
    </source>
</evidence>
<dbReference type="PANTHER" id="PTHR47561">
    <property type="entry name" value="POLYSACCHARIDE DEACETYLASE FAMILY PROTEIN (AFU_ORTHOLOGUE AFUA_6G05030)"/>
    <property type="match status" value="1"/>
</dbReference>
<dbReference type="GO" id="GO:0016810">
    <property type="term" value="F:hydrolase activity, acting on carbon-nitrogen (but not peptide) bonds"/>
    <property type="evidence" value="ECO:0007669"/>
    <property type="project" value="InterPro"/>
</dbReference>
<dbReference type="Gene3D" id="3.20.20.370">
    <property type="entry name" value="Glycoside hydrolase/deacetylase"/>
    <property type="match status" value="1"/>
</dbReference>